<name>A0A2W5S403_ACIJO</name>
<comment type="caution">
    <text evidence="1">The sequence shown here is derived from an EMBL/GenBank/DDBJ whole genome shotgun (WGS) entry which is preliminary data.</text>
</comment>
<organism evidence="1 2">
    <name type="scientific">Acinetobacter johnsonii</name>
    <dbReference type="NCBI Taxonomy" id="40214"/>
    <lineage>
        <taxon>Bacteria</taxon>
        <taxon>Pseudomonadati</taxon>
        <taxon>Pseudomonadota</taxon>
        <taxon>Gammaproteobacteria</taxon>
        <taxon>Moraxellales</taxon>
        <taxon>Moraxellaceae</taxon>
        <taxon>Acinetobacter</taxon>
    </lineage>
</organism>
<sequence>MTEQQFEQFKTDKPAGATIVAVKGDRVTYFKEDGKDRLLTFNRTMWVRTWFTPFHINLKHFDFISVI</sequence>
<evidence type="ECO:0000313" key="1">
    <source>
        <dbReference type="EMBL" id="PZQ93715.1"/>
    </source>
</evidence>
<proteinExistence type="predicted"/>
<gene>
    <name evidence="1" type="ORF">DI542_00645</name>
</gene>
<dbReference type="EMBL" id="QFQJ01000002">
    <property type="protein sequence ID" value="PZQ93715.1"/>
    <property type="molecule type" value="Genomic_DNA"/>
</dbReference>
<protein>
    <submittedName>
        <fullName evidence="1">Uncharacterized protein</fullName>
    </submittedName>
</protein>
<dbReference type="AlphaFoldDB" id="A0A2W5S403"/>
<dbReference type="Proteomes" id="UP000249282">
    <property type="component" value="Unassembled WGS sequence"/>
</dbReference>
<reference evidence="1 2" key="1">
    <citation type="submission" date="2017-11" db="EMBL/GenBank/DDBJ databases">
        <title>Infants hospitalized years apart are colonized by the same room-sourced microbial strains.</title>
        <authorList>
            <person name="Brooks B."/>
            <person name="Olm M.R."/>
            <person name="Firek B.A."/>
            <person name="Baker R."/>
            <person name="Thomas B.C."/>
            <person name="Morowitz M.J."/>
            <person name="Banfield J.F."/>
        </authorList>
    </citation>
    <scope>NUCLEOTIDE SEQUENCE [LARGE SCALE GENOMIC DNA]</scope>
    <source>
        <strain evidence="1">S2_003_000_R3_20</strain>
    </source>
</reference>
<accession>A0A2W5S403</accession>
<evidence type="ECO:0000313" key="2">
    <source>
        <dbReference type="Proteomes" id="UP000249282"/>
    </source>
</evidence>